<name>A0A561WKS4_ACTTI</name>
<evidence type="ECO:0000313" key="1">
    <source>
        <dbReference type="EMBL" id="TWG24472.1"/>
    </source>
</evidence>
<evidence type="ECO:0000313" key="2">
    <source>
        <dbReference type="Proteomes" id="UP000320239"/>
    </source>
</evidence>
<organism evidence="1 2">
    <name type="scientific">Actinoplanes teichomyceticus</name>
    <dbReference type="NCBI Taxonomy" id="1867"/>
    <lineage>
        <taxon>Bacteria</taxon>
        <taxon>Bacillati</taxon>
        <taxon>Actinomycetota</taxon>
        <taxon>Actinomycetes</taxon>
        <taxon>Micromonosporales</taxon>
        <taxon>Micromonosporaceae</taxon>
        <taxon>Actinoplanes</taxon>
    </lineage>
</organism>
<gene>
    <name evidence="1" type="ORF">FHX34_1021028</name>
</gene>
<dbReference type="EMBL" id="VIWY01000002">
    <property type="protein sequence ID" value="TWG24472.1"/>
    <property type="molecule type" value="Genomic_DNA"/>
</dbReference>
<reference evidence="1 2" key="1">
    <citation type="submission" date="2019-06" db="EMBL/GenBank/DDBJ databases">
        <title>Sequencing the genomes of 1000 actinobacteria strains.</title>
        <authorList>
            <person name="Klenk H.-P."/>
        </authorList>
    </citation>
    <scope>NUCLEOTIDE SEQUENCE [LARGE SCALE GENOMIC DNA]</scope>
    <source>
        <strain evidence="1 2">DSM 43866</strain>
    </source>
</reference>
<dbReference type="OrthoDB" id="3405158at2"/>
<dbReference type="Pfam" id="PF19726">
    <property type="entry name" value="DUF6218"/>
    <property type="match status" value="1"/>
</dbReference>
<protein>
    <submittedName>
        <fullName evidence="1">Uncharacterized protein</fullName>
    </submittedName>
</protein>
<sequence>MIASESQDAESSTVLDYLPGVRGHAVLVLGPGPDDQESLAIWTLSALGAATGAWILPLADLDSARLLRIMHMVRGRCLIGWTEDAATEALGEIEALLPAEMIARLRAGRLAIPDLVAEIREHRVHYSEELTAYSASTSSKLAPLKWARELPDEADEADVLTRRPAYAANPAAAVALTLAGTLRQVIDLWRETEEARYRRPYLRSLGELQILPPRWVGRLRAAESGSEG</sequence>
<dbReference type="Proteomes" id="UP000320239">
    <property type="component" value="Unassembled WGS sequence"/>
</dbReference>
<dbReference type="AlphaFoldDB" id="A0A561WKS4"/>
<comment type="caution">
    <text evidence="1">The sequence shown here is derived from an EMBL/GenBank/DDBJ whole genome shotgun (WGS) entry which is preliminary data.</text>
</comment>
<accession>A0A561WKS4</accession>
<dbReference type="RefSeq" id="WP_145830856.1">
    <property type="nucleotide sequence ID" value="NZ_BOMX01000070.1"/>
</dbReference>
<dbReference type="InterPro" id="IPR046190">
    <property type="entry name" value="DUF6218"/>
</dbReference>
<keyword evidence="2" id="KW-1185">Reference proteome</keyword>
<proteinExistence type="predicted"/>